<evidence type="ECO:0000256" key="4">
    <source>
        <dbReference type="ARBA" id="ARBA00022801"/>
    </source>
</evidence>
<sequence length="1006" mass="116110">MLSVISGLVTQQPSLALFSRISATCLFRSSSRFLHYNYNLMSKNYKVLGTDSEFLKPDLDDRKYRYIQLPNDLKALLIHDPEADKAAAALDVNIGSFQDPEHLPGLAHFCEHLLFMGNKKYPDENEYASFLSKHGGSSNAYTGSQNTNYYFHLNHEHLYPALDRFSGFFSCPLFNQDSTDKEINAVDSENKKNLQNDIWRMYQLDKSLTNWDHPYHKFSTGNIKTLGEIPKLKGIDIRSELLEFHKNNYSANLMKLCILGREDLDTLSDWVYELFKDVPNLNKQVPYYPAPLYTENQLQKIVHCKPVKDLKKIEFTFPTPDADPYWESKPNHYLSHLIGHEGNGSLLAFLKEKGWALELSAGSHTISKGNAVFCIDMDLTDEGMEHINEIVIATFQYLEMLKVTLPQEWIHNELKDTSVSSFKFKQKDSPASTVSNMARLLEREYVPVSDILSTSVIRKYVPKLIVDYVKALNWQNSRLMLTSQKLPVDSKEQWYGTEYQVLDYPESLTKQLPNVGLNPKFHLPRPNEFICTKFDVNKIDTKKPLNEPLLLKDDNYSKLWYKKDDRFWVPKGHIYVSMKLPHTFSSVVDSMLTSIYVEMVKDDLTDLQYDASCADLRVSMGKTNQGIDIQLSGYNEKLTILLTRFVEGIKAFRPNESRFNVIKDRIIQKLNNQQYDVPYNQISTTFNSLVNERSWNLKQKLEVTKGITFQHLESFIPLAFEQLYHEVLVHGNFSVEVAYEIDEIVRMLTPDTIPNLQVKNNKLRSYLLPDDCAYRYETLLEDKKNVNSCIQYLIQFGVYSEEMAAKANLIAQLLHEPCFDTLRTKEQLGYVVFSSVANTHGTTNLRILVQSERSSAYLESRIVAFLNSFGRTLEEMPEDVFEKHKSSLIKSLEQKLTNLRQEHERFTTAIYLADYNFCAKQRRADIISNFSKNDMVEFYKNFVLSPHSPRLVIHLKSQVENNRPEDAVEGYPTGSLITSIDEFKSNLCLAPVRQAVKNFEVAHPKL</sequence>
<protein>
    <submittedName>
        <fullName evidence="12">A-factor-processing enzyme</fullName>
    </submittedName>
</protein>
<feature type="domain" description="Peptidase M16 middle/third" evidence="10">
    <location>
        <begin position="422"/>
        <end position="702"/>
    </location>
</feature>
<evidence type="ECO:0000256" key="7">
    <source>
        <dbReference type="SAM" id="Coils"/>
    </source>
</evidence>
<evidence type="ECO:0000256" key="6">
    <source>
        <dbReference type="ARBA" id="ARBA00023049"/>
    </source>
</evidence>
<evidence type="ECO:0000259" key="11">
    <source>
        <dbReference type="Pfam" id="PF22456"/>
    </source>
</evidence>
<gene>
    <name evidence="12" type="primary">STE23</name>
    <name evidence="12" type="ORF">FIM1_4371</name>
</gene>
<dbReference type="PANTHER" id="PTHR43690:SF18">
    <property type="entry name" value="INSULIN-DEGRADING ENZYME-RELATED"/>
    <property type="match status" value="1"/>
</dbReference>
<comment type="similarity">
    <text evidence="1">Belongs to the peptidase M16 family.</text>
</comment>
<keyword evidence="4" id="KW-0378">Hydrolase</keyword>
<evidence type="ECO:0000256" key="5">
    <source>
        <dbReference type="ARBA" id="ARBA00022833"/>
    </source>
</evidence>
<dbReference type="InterPro" id="IPR054734">
    <property type="entry name" value="PqqF-like_C_4"/>
</dbReference>
<keyword evidence="13" id="KW-1185">Reference proteome</keyword>
<feature type="domain" description="Coenzyme PQQ synthesis protein F-like C-terminal lobe" evidence="11">
    <location>
        <begin position="809"/>
        <end position="906"/>
    </location>
</feature>
<dbReference type="InterPro" id="IPR032632">
    <property type="entry name" value="Peptidase_M16_M"/>
</dbReference>
<dbReference type="Pfam" id="PF05193">
    <property type="entry name" value="Peptidase_M16_C"/>
    <property type="match status" value="1"/>
</dbReference>
<feature type="domain" description="Peptidase M16 C-terminal" evidence="9">
    <location>
        <begin position="238"/>
        <end position="416"/>
    </location>
</feature>
<dbReference type="Proteomes" id="UP000422736">
    <property type="component" value="Chromosome 7"/>
</dbReference>
<keyword evidence="7" id="KW-0175">Coiled coil</keyword>
<evidence type="ECO:0000259" key="9">
    <source>
        <dbReference type="Pfam" id="PF05193"/>
    </source>
</evidence>
<dbReference type="Gene3D" id="3.30.830.10">
    <property type="entry name" value="Metalloenzyme, LuxS/M16 peptidase-like"/>
    <property type="match status" value="4"/>
</dbReference>
<keyword evidence="3" id="KW-0479">Metal-binding</keyword>
<dbReference type="InterPro" id="IPR007863">
    <property type="entry name" value="Peptidase_M16_C"/>
</dbReference>
<evidence type="ECO:0000256" key="3">
    <source>
        <dbReference type="ARBA" id="ARBA00022723"/>
    </source>
</evidence>
<dbReference type="InterPro" id="IPR011765">
    <property type="entry name" value="Pept_M16_N"/>
</dbReference>
<feature type="domain" description="Peptidase M16 N-terminal" evidence="8">
    <location>
        <begin position="75"/>
        <end position="209"/>
    </location>
</feature>
<dbReference type="Pfam" id="PF00675">
    <property type="entry name" value="Peptidase_M16"/>
    <property type="match status" value="1"/>
</dbReference>
<dbReference type="SUPFAM" id="SSF63411">
    <property type="entry name" value="LuxS/MPP-like metallohydrolase"/>
    <property type="match status" value="4"/>
</dbReference>
<evidence type="ECO:0000259" key="10">
    <source>
        <dbReference type="Pfam" id="PF16187"/>
    </source>
</evidence>
<proteinExistence type="inferred from homology"/>
<dbReference type="EMBL" id="CP015061">
    <property type="protein sequence ID" value="QGN18054.1"/>
    <property type="molecule type" value="Genomic_DNA"/>
</dbReference>
<dbReference type="Pfam" id="PF22456">
    <property type="entry name" value="PqqF-like_C_4"/>
    <property type="match status" value="1"/>
</dbReference>
<name>A0ABX6F203_KLUMA</name>
<evidence type="ECO:0000313" key="12">
    <source>
        <dbReference type="EMBL" id="QGN18054.1"/>
    </source>
</evidence>
<dbReference type="PANTHER" id="PTHR43690">
    <property type="entry name" value="NARDILYSIN"/>
    <property type="match status" value="1"/>
</dbReference>
<organism evidence="12 13">
    <name type="scientific">Kluyveromyces marxianus</name>
    <name type="common">Yeast</name>
    <name type="synonym">Candida kefyr</name>
    <dbReference type="NCBI Taxonomy" id="4911"/>
    <lineage>
        <taxon>Eukaryota</taxon>
        <taxon>Fungi</taxon>
        <taxon>Dikarya</taxon>
        <taxon>Ascomycota</taxon>
        <taxon>Saccharomycotina</taxon>
        <taxon>Saccharomycetes</taxon>
        <taxon>Saccharomycetales</taxon>
        <taxon>Saccharomycetaceae</taxon>
        <taxon>Kluyveromyces</taxon>
    </lineage>
</organism>
<dbReference type="Pfam" id="PF16187">
    <property type="entry name" value="Peptidase_M16_M"/>
    <property type="match status" value="1"/>
</dbReference>
<evidence type="ECO:0000313" key="13">
    <source>
        <dbReference type="Proteomes" id="UP000422736"/>
    </source>
</evidence>
<accession>A0ABX6F203</accession>
<dbReference type="InterPro" id="IPR011249">
    <property type="entry name" value="Metalloenz_LuxS/M16"/>
</dbReference>
<evidence type="ECO:0000256" key="2">
    <source>
        <dbReference type="ARBA" id="ARBA00022670"/>
    </source>
</evidence>
<keyword evidence="2" id="KW-0645">Protease</keyword>
<dbReference type="InterPro" id="IPR050626">
    <property type="entry name" value="Peptidase_M16"/>
</dbReference>
<evidence type="ECO:0000259" key="8">
    <source>
        <dbReference type="Pfam" id="PF00675"/>
    </source>
</evidence>
<evidence type="ECO:0000256" key="1">
    <source>
        <dbReference type="ARBA" id="ARBA00007261"/>
    </source>
</evidence>
<keyword evidence="6" id="KW-0482">Metalloprotease</keyword>
<reference evidence="12 13" key="1">
    <citation type="submission" date="2016-03" db="EMBL/GenBank/DDBJ databases">
        <title>How can Kluyveromyces marxianus grow so fast - potential evolutionary course in Saccharomyces Complex revealed by comparative genomics.</title>
        <authorList>
            <person name="Mo W."/>
            <person name="Lu W."/>
            <person name="Yang X."/>
            <person name="Qi J."/>
            <person name="Lv H."/>
        </authorList>
    </citation>
    <scope>NUCLEOTIDE SEQUENCE [LARGE SCALE GENOMIC DNA]</scope>
    <source>
        <strain evidence="12 13">FIM1</strain>
    </source>
</reference>
<feature type="coiled-coil region" evidence="7">
    <location>
        <begin position="882"/>
        <end position="909"/>
    </location>
</feature>
<keyword evidence="5" id="KW-0862">Zinc</keyword>